<dbReference type="EMBL" id="JBHSDJ010000109">
    <property type="protein sequence ID" value="MFC4247965.1"/>
    <property type="molecule type" value="Genomic_DNA"/>
</dbReference>
<comment type="caution">
    <text evidence="1">The sequence shown here is derived from an EMBL/GenBank/DDBJ whole genome shotgun (WGS) entry which is preliminary data.</text>
</comment>
<dbReference type="RefSeq" id="WP_246974935.1">
    <property type="nucleotide sequence ID" value="NZ_CP095397.1"/>
</dbReference>
<dbReference type="AlphaFoldDB" id="A0ABD5P1N4"/>
<protein>
    <recommendedName>
        <fullName evidence="3">HEAT repeat domain-containing protein</fullName>
    </recommendedName>
</protein>
<reference evidence="1 2" key="1">
    <citation type="journal article" date="2014" name="Int. J. Syst. Evol. Microbiol.">
        <title>Complete genome sequence of Corynebacterium casei LMG S-19264T (=DSM 44701T), isolated from a smear-ripened cheese.</title>
        <authorList>
            <consortium name="US DOE Joint Genome Institute (JGI-PGF)"/>
            <person name="Walter F."/>
            <person name="Albersmeier A."/>
            <person name="Kalinowski J."/>
            <person name="Ruckert C."/>
        </authorList>
    </citation>
    <scope>NUCLEOTIDE SEQUENCE [LARGE SCALE GENOMIC DNA]</scope>
    <source>
        <strain evidence="1 2">IBRC-M 10912</strain>
    </source>
</reference>
<organism evidence="1 2">
    <name type="scientific">Natribaculum luteum</name>
    <dbReference type="NCBI Taxonomy" id="1586232"/>
    <lineage>
        <taxon>Archaea</taxon>
        <taxon>Methanobacteriati</taxon>
        <taxon>Methanobacteriota</taxon>
        <taxon>Stenosarchaea group</taxon>
        <taxon>Halobacteria</taxon>
        <taxon>Halobacteriales</taxon>
        <taxon>Natrialbaceae</taxon>
        <taxon>Natribaculum</taxon>
    </lineage>
</organism>
<evidence type="ECO:0000313" key="1">
    <source>
        <dbReference type="EMBL" id="MFC4247965.1"/>
    </source>
</evidence>
<evidence type="ECO:0008006" key="3">
    <source>
        <dbReference type="Google" id="ProtNLM"/>
    </source>
</evidence>
<evidence type="ECO:0000313" key="2">
    <source>
        <dbReference type="Proteomes" id="UP001595821"/>
    </source>
</evidence>
<sequence length="85" mass="9309">MSTAFQTAVRTNVQREKRYAAIDRLVASGDRTSLAVVVRTGGLDGEFRRRALEGLADCGGSELLAELADDTTIERSLRRRAEQLA</sequence>
<dbReference type="Proteomes" id="UP001595821">
    <property type="component" value="Unassembled WGS sequence"/>
</dbReference>
<dbReference type="GeneID" id="71854080"/>
<proteinExistence type="predicted"/>
<accession>A0ABD5P1N4</accession>
<name>A0ABD5P1N4_9EURY</name>
<gene>
    <name evidence="1" type="ORF">ACFOZ7_13605</name>
</gene>